<evidence type="ECO:0000259" key="3">
    <source>
        <dbReference type="PROSITE" id="PS50048"/>
    </source>
</evidence>
<dbReference type="PROSITE" id="PS50048">
    <property type="entry name" value="ZN2_CY6_FUNGAL_2"/>
    <property type="match status" value="1"/>
</dbReference>
<dbReference type="SMART" id="SM00906">
    <property type="entry name" value="Fungal_trans"/>
    <property type="match status" value="1"/>
</dbReference>
<dbReference type="Pfam" id="PF00172">
    <property type="entry name" value="Zn_clus"/>
    <property type="match status" value="1"/>
</dbReference>
<dbReference type="InterPro" id="IPR001138">
    <property type="entry name" value="Zn2Cys6_DnaBD"/>
</dbReference>
<dbReference type="SUPFAM" id="SSF57701">
    <property type="entry name" value="Zn2/Cys6 DNA-binding domain"/>
    <property type="match status" value="1"/>
</dbReference>
<proteinExistence type="predicted"/>
<dbReference type="CDD" id="cd00067">
    <property type="entry name" value="GAL4"/>
    <property type="match status" value="1"/>
</dbReference>
<evidence type="ECO:0000256" key="1">
    <source>
        <dbReference type="ARBA" id="ARBA00022723"/>
    </source>
</evidence>
<keyword evidence="1" id="KW-0479">Metal-binding</keyword>
<dbReference type="PANTHER" id="PTHR47425:SF3">
    <property type="entry name" value="ZN(II)2CYS6 TRANSCRIPTION FACTOR (EUROFUNG)"/>
    <property type="match status" value="1"/>
</dbReference>
<dbReference type="EMBL" id="ML977335">
    <property type="protein sequence ID" value="KAF2111094.1"/>
    <property type="molecule type" value="Genomic_DNA"/>
</dbReference>
<dbReference type="PROSITE" id="PS00463">
    <property type="entry name" value="ZN2_CY6_FUNGAL_1"/>
    <property type="match status" value="1"/>
</dbReference>
<dbReference type="GO" id="GO:0003677">
    <property type="term" value="F:DNA binding"/>
    <property type="evidence" value="ECO:0007669"/>
    <property type="project" value="InterPro"/>
</dbReference>
<keyword evidence="2" id="KW-0539">Nucleus</keyword>
<evidence type="ECO:0000256" key="2">
    <source>
        <dbReference type="ARBA" id="ARBA00023242"/>
    </source>
</evidence>
<keyword evidence="5" id="KW-1185">Reference proteome</keyword>
<organism evidence="4 5">
    <name type="scientific">Lophiotrema nucula</name>
    <dbReference type="NCBI Taxonomy" id="690887"/>
    <lineage>
        <taxon>Eukaryota</taxon>
        <taxon>Fungi</taxon>
        <taxon>Dikarya</taxon>
        <taxon>Ascomycota</taxon>
        <taxon>Pezizomycotina</taxon>
        <taxon>Dothideomycetes</taxon>
        <taxon>Pleosporomycetidae</taxon>
        <taxon>Pleosporales</taxon>
        <taxon>Lophiotremataceae</taxon>
        <taxon>Lophiotrema</taxon>
    </lineage>
</organism>
<sequence length="549" mass="61063">MPRKRAVNVCESCHDQKIRCDVDSTGTPCSKCIEIGERCTIRARKQYRGRKRARRSSNSNLDEGNDHVTTKIVAAAVLEPSSRIAPIFVGDGGYGAILDATVPTIDRHFHVPITAERALTPEDLEYLKIKGCFTLPVEIKELVEAYFHFVHPTFPVIDGSSFLQDYADGGHQAINLLLLWSMFSVSASYVPNLPRKMRKESYVQRAKMLFDLSQETDKTVLVQSALLLSFWFVDTEDVKQSWYWTSIAFSIAQTLGLYRSIGSTQTHVGAQQRSLWRNIWQCCMIRDVWLAFGMGRPLRINASDCDFVAPEDVDCGFADLTMHGKTLYSRSEAAGLLSRWQNLITTSNVLRETITSKTLSSTRFTALKGQINVQNVDGSTLLLTRVDRHLKLHQHATITALARASDVEDDLRKAADGITAIMQTFLHDNTTVYASPVTVPLVVPAMITYLKTIKDNFQEASDLANDKLNILSQFLTAIEDNYPAASILKRVLAAAREAATGEKSGQRNPGSAQADSMNHALSSWDSYWLANESPLWLSGIGSFTPSAIE</sequence>
<dbReference type="OrthoDB" id="4161332at2759"/>
<gene>
    <name evidence="4" type="ORF">BDV96DRAFT_650204</name>
</gene>
<protein>
    <submittedName>
        <fullName evidence="4">Fungal-specific transcription factor domain-containing protein</fullName>
    </submittedName>
</protein>
<dbReference type="Pfam" id="PF04082">
    <property type="entry name" value="Fungal_trans"/>
    <property type="match status" value="1"/>
</dbReference>
<dbReference type="InterPro" id="IPR007219">
    <property type="entry name" value="XnlR_reg_dom"/>
</dbReference>
<evidence type="ECO:0000313" key="4">
    <source>
        <dbReference type="EMBL" id="KAF2111094.1"/>
    </source>
</evidence>
<dbReference type="PANTHER" id="PTHR47425">
    <property type="entry name" value="FARB-RELATED"/>
    <property type="match status" value="1"/>
</dbReference>
<reference evidence="4" key="1">
    <citation type="journal article" date="2020" name="Stud. Mycol.">
        <title>101 Dothideomycetes genomes: a test case for predicting lifestyles and emergence of pathogens.</title>
        <authorList>
            <person name="Haridas S."/>
            <person name="Albert R."/>
            <person name="Binder M."/>
            <person name="Bloem J."/>
            <person name="Labutti K."/>
            <person name="Salamov A."/>
            <person name="Andreopoulos B."/>
            <person name="Baker S."/>
            <person name="Barry K."/>
            <person name="Bills G."/>
            <person name="Bluhm B."/>
            <person name="Cannon C."/>
            <person name="Castanera R."/>
            <person name="Culley D."/>
            <person name="Daum C."/>
            <person name="Ezra D."/>
            <person name="Gonzalez J."/>
            <person name="Henrissat B."/>
            <person name="Kuo A."/>
            <person name="Liang C."/>
            <person name="Lipzen A."/>
            <person name="Lutzoni F."/>
            <person name="Magnuson J."/>
            <person name="Mondo S."/>
            <person name="Nolan M."/>
            <person name="Ohm R."/>
            <person name="Pangilinan J."/>
            <person name="Park H.-J."/>
            <person name="Ramirez L."/>
            <person name="Alfaro M."/>
            <person name="Sun H."/>
            <person name="Tritt A."/>
            <person name="Yoshinaga Y."/>
            <person name="Zwiers L.-H."/>
            <person name="Turgeon B."/>
            <person name="Goodwin S."/>
            <person name="Spatafora J."/>
            <person name="Crous P."/>
            <person name="Grigoriev I."/>
        </authorList>
    </citation>
    <scope>NUCLEOTIDE SEQUENCE</scope>
    <source>
        <strain evidence="4">CBS 627.86</strain>
    </source>
</reference>
<dbReference type="InterPro" id="IPR036864">
    <property type="entry name" value="Zn2-C6_fun-type_DNA-bd_sf"/>
</dbReference>
<accession>A0A6A5YWC8</accession>
<feature type="domain" description="Zn(2)-C6 fungal-type" evidence="3">
    <location>
        <begin position="9"/>
        <end position="41"/>
    </location>
</feature>
<dbReference type="GO" id="GO:0008270">
    <property type="term" value="F:zinc ion binding"/>
    <property type="evidence" value="ECO:0007669"/>
    <property type="project" value="InterPro"/>
</dbReference>
<dbReference type="InterPro" id="IPR052761">
    <property type="entry name" value="Fungal_Detox/Toxin_TFs"/>
</dbReference>
<evidence type="ECO:0000313" key="5">
    <source>
        <dbReference type="Proteomes" id="UP000799770"/>
    </source>
</evidence>
<dbReference type="AlphaFoldDB" id="A0A6A5YWC8"/>
<dbReference type="GO" id="GO:0006351">
    <property type="term" value="P:DNA-templated transcription"/>
    <property type="evidence" value="ECO:0007669"/>
    <property type="project" value="InterPro"/>
</dbReference>
<dbReference type="SMART" id="SM00066">
    <property type="entry name" value="GAL4"/>
    <property type="match status" value="1"/>
</dbReference>
<dbReference type="GO" id="GO:0000981">
    <property type="term" value="F:DNA-binding transcription factor activity, RNA polymerase II-specific"/>
    <property type="evidence" value="ECO:0007669"/>
    <property type="project" value="InterPro"/>
</dbReference>
<dbReference type="Gene3D" id="4.10.240.10">
    <property type="entry name" value="Zn(2)-C6 fungal-type DNA-binding domain"/>
    <property type="match status" value="1"/>
</dbReference>
<dbReference type="CDD" id="cd12148">
    <property type="entry name" value="fungal_TF_MHR"/>
    <property type="match status" value="1"/>
</dbReference>
<name>A0A6A5YWC8_9PLEO</name>
<dbReference type="Proteomes" id="UP000799770">
    <property type="component" value="Unassembled WGS sequence"/>
</dbReference>